<dbReference type="PROSITE" id="PS51192">
    <property type="entry name" value="HELICASE_ATP_BIND_1"/>
    <property type="match status" value="1"/>
</dbReference>
<dbReference type="PANTHER" id="PTHR47963:SF7">
    <property type="entry name" value="ATP-DEPENDENT RNA HELICASE YFML-RELATED"/>
    <property type="match status" value="1"/>
</dbReference>
<dbReference type="PROSITE" id="PS51194">
    <property type="entry name" value="HELICASE_CTER"/>
    <property type="match status" value="1"/>
</dbReference>
<evidence type="ECO:0000256" key="1">
    <source>
        <dbReference type="ARBA" id="ARBA00022741"/>
    </source>
</evidence>
<gene>
    <name evidence="7" type="ORF">KS407_01470</name>
</gene>
<dbReference type="SUPFAM" id="SSF52540">
    <property type="entry name" value="P-loop containing nucleoside triphosphate hydrolases"/>
    <property type="match status" value="1"/>
</dbReference>
<dbReference type="Proteomes" id="UP000790580">
    <property type="component" value="Unassembled WGS sequence"/>
</dbReference>
<name>A0ABS6JNI3_9BACI</name>
<dbReference type="GO" id="GO:0004386">
    <property type="term" value="F:helicase activity"/>
    <property type="evidence" value="ECO:0007669"/>
    <property type="project" value="UniProtKB-KW"/>
</dbReference>
<dbReference type="CDD" id="cd18787">
    <property type="entry name" value="SF2_C_DEAD"/>
    <property type="match status" value="1"/>
</dbReference>
<proteinExistence type="predicted"/>
<reference evidence="7 8" key="1">
    <citation type="submission" date="2021-06" db="EMBL/GenBank/DDBJ databases">
        <title>Bacillus sp. RD4P76, an endophyte from a halophyte.</title>
        <authorList>
            <person name="Sun J.-Q."/>
        </authorList>
    </citation>
    <scope>NUCLEOTIDE SEQUENCE [LARGE SCALE GENOMIC DNA]</scope>
    <source>
        <strain evidence="7 8">JCM 17098</strain>
    </source>
</reference>
<keyword evidence="2" id="KW-0378">Hydrolase</keyword>
<dbReference type="InterPro" id="IPR027417">
    <property type="entry name" value="P-loop_NTPase"/>
</dbReference>
<dbReference type="PANTHER" id="PTHR47963">
    <property type="entry name" value="DEAD-BOX ATP-DEPENDENT RNA HELICASE 47, MITOCHONDRIAL"/>
    <property type="match status" value="1"/>
</dbReference>
<evidence type="ECO:0000259" key="6">
    <source>
        <dbReference type="PROSITE" id="PS51194"/>
    </source>
</evidence>
<dbReference type="EMBL" id="JAHQCR010000012">
    <property type="protein sequence ID" value="MBU9720110.1"/>
    <property type="molecule type" value="Genomic_DNA"/>
</dbReference>
<sequence>MSNTWSIIPSLQPFLQEAWRNSNFTQPTAIQEKAVPTILEGGDVIAESPTGTGKTLAFLLPILNKIDVSKKDVQAVILASSKELVMQIMEEIRIWSIGSGIERASLIGGANVKRQLDKLKKKPHIIVGTPGRVQELIQMKKLKMHEVRTVVLDEGDQVFSNEHVKTVDQIIKSTLKDRQLLVFSATLSSEVEEKARERMKDPTLIRVGESESAGHVEHVYIVCEERDKISVLRKLMNLENMRALVFSNNIDVLSVYAAKLEYQGLPLGVLHSEVSKQERERSLKQFRESKFPLLLTTDVASRGLDIKGLNHVIQLEVPKEARQYTHRAGRTGRAGEGGTVISILADYEVKKLLRIGEELGLTMEERRLYKGELI</sequence>
<keyword evidence="4" id="KW-0067">ATP-binding</keyword>
<dbReference type="Pfam" id="PF00270">
    <property type="entry name" value="DEAD"/>
    <property type="match status" value="1"/>
</dbReference>
<organism evidence="7 8">
    <name type="scientific">Evansella alkalicola</name>
    <dbReference type="NCBI Taxonomy" id="745819"/>
    <lineage>
        <taxon>Bacteria</taxon>
        <taxon>Bacillati</taxon>
        <taxon>Bacillota</taxon>
        <taxon>Bacilli</taxon>
        <taxon>Bacillales</taxon>
        <taxon>Bacillaceae</taxon>
        <taxon>Evansella</taxon>
    </lineage>
</organism>
<dbReference type="InterPro" id="IPR050547">
    <property type="entry name" value="DEAD_box_RNA_helicases"/>
</dbReference>
<evidence type="ECO:0000256" key="2">
    <source>
        <dbReference type="ARBA" id="ARBA00022801"/>
    </source>
</evidence>
<dbReference type="InterPro" id="IPR044742">
    <property type="entry name" value="DEAD/DEAH_RhlB"/>
</dbReference>
<feature type="domain" description="Helicase C-terminal" evidence="6">
    <location>
        <begin position="215"/>
        <end position="374"/>
    </location>
</feature>
<dbReference type="SMART" id="SM00490">
    <property type="entry name" value="HELICc"/>
    <property type="match status" value="1"/>
</dbReference>
<evidence type="ECO:0000256" key="4">
    <source>
        <dbReference type="ARBA" id="ARBA00022840"/>
    </source>
</evidence>
<dbReference type="SMART" id="SM00487">
    <property type="entry name" value="DEXDc"/>
    <property type="match status" value="1"/>
</dbReference>
<keyword evidence="8" id="KW-1185">Reference proteome</keyword>
<dbReference type="InterPro" id="IPR001650">
    <property type="entry name" value="Helicase_C-like"/>
</dbReference>
<feature type="domain" description="Helicase ATP-binding" evidence="5">
    <location>
        <begin position="35"/>
        <end position="205"/>
    </location>
</feature>
<evidence type="ECO:0000313" key="7">
    <source>
        <dbReference type="EMBL" id="MBU9720110.1"/>
    </source>
</evidence>
<dbReference type="InterPro" id="IPR014001">
    <property type="entry name" value="Helicase_ATP-bd"/>
</dbReference>
<comment type="caution">
    <text evidence="7">The sequence shown here is derived from an EMBL/GenBank/DDBJ whole genome shotgun (WGS) entry which is preliminary data.</text>
</comment>
<dbReference type="RefSeq" id="WP_088073564.1">
    <property type="nucleotide sequence ID" value="NZ_JAHQCR010000012.1"/>
</dbReference>
<keyword evidence="1" id="KW-0547">Nucleotide-binding</keyword>
<dbReference type="Pfam" id="PF00271">
    <property type="entry name" value="Helicase_C"/>
    <property type="match status" value="1"/>
</dbReference>
<keyword evidence="3 7" id="KW-0347">Helicase</keyword>
<evidence type="ECO:0000256" key="3">
    <source>
        <dbReference type="ARBA" id="ARBA00022806"/>
    </source>
</evidence>
<protein>
    <submittedName>
        <fullName evidence="7">DEAD/DEAH box helicase</fullName>
    </submittedName>
</protein>
<dbReference type="InterPro" id="IPR011545">
    <property type="entry name" value="DEAD/DEAH_box_helicase_dom"/>
</dbReference>
<evidence type="ECO:0000259" key="5">
    <source>
        <dbReference type="PROSITE" id="PS51192"/>
    </source>
</evidence>
<evidence type="ECO:0000313" key="8">
    <source>
        <dbReference type="Proteomes" id="UP000790580"/>
    </source>
</evidence>
<dbReference type="Gene3D" id="3.40.50.300">
    <property type="entry name" value="P-loop containing nucleotide triphosphate hydrolases"/>
    <property type="match status" value="2"/>
</dbReference>
<accession>A0ABS6JNI3</accession>
<dbReference type="CDD" id="cd00268">
    <property type="entry name" value="DEADc"/>
    <property type="match status" value="1"/>
</dbReference>